<keyword evidence="1" id="KW-0812">Transmembrane</keyword>
<dbReference type="Pfam" id="PF03083">
    <property type="entry name" value="MtN3_slv"/>
    <property type="match status" value="1"/>
</dbReference>
<dbReference type="InterPro" id="IPR004316">
    <property type="entry name" value="SWEET_rpt"/>
</dbReference>
<dbReference type="AlphaFoldDB" id="K8W659"/>
<dbReference type="Gene3D" id="1.20.1280.290">
    <property type="match status" value="1"/>
</dbReference>
<sequence length="87" mass="9481">MTTETVPKYISYLGWIATITAFSMYVSYIPQIMGNLDGNKTHPLQAAVACINCTLWVWYGIKLNNKPVAIANAPGVVFGLIAFVTAL</sequence>
<dbReference type="eggNOG" id="COG4095">
    <property type="taxonomic scope" value="Bacteria"/>
</dbReference>
<keyword evidence="3" id="KW-1185">Reference proteome</keyword>
<evidence type="ECO:0000256" key="1">
    <source>
        <dbReference type="SAM" id="Phobius"/>
    </source>
</evidence>
<reference evidence="2 3" key="1">
    <citation type="journal article" date="2012" name="BMC Genomics">
        <title>Comparative genomics of bacteria in the genus Providencia isolated from wild Drosophila melanogaster.</title>
        <authorList>
            <person name="Galac M.R."/>
            <person name="Lazzaro B.P."/>
        </authorList>
    </citation>
    <scope>NUCLEOTIDE SEQUENCE [LARGE SCALE GENOMIC DNA]</scope>
    <source>
        <strain evidence="2 3">DSM 19968</strain>
    </source>
</reference>
<organism evidence="2 3">
    <name type="scientific">Providencia burhodogranariea DSM 19968</name>
    <dbReference type="NCBI Taxonomy" id="1141662"/>
    <lineage>
        <taxon>Bacteria</taxon>
        <taxon>Pseudomonadati</taxon>
        <taxon>Pseudomonadota</taxon>
        <taxon>Gammaproteobacteria</taxon>
        <taxon>Enterobacterales</taxon>
        <taxon>Morganellaceae</taxon>
        <taxon>Providencia</taxon>
    </lineage>
</organism>
<gene>
    <name evidence="2" type="ORF">OOA_15492</name>
</gene>
<dbReference type="EMBL" id="AKKL01000045">
    <property type="protein sequence ID" value="EKT56029.1"/>
    <property type="molecule type" value="Genomic_DNA"/>
</dbReference>
<accession>K8W659</accession>
<dbReference type="RefSeq" id="WP_008913082.1">
    <property type="nucleotide sequence ID" value="NZ_KB233224.1"/>
</dbReference>
<dbReference type="PATRIC" id="fig|1141662.3.peg.3140"/>
<protein>
    <submittedName>
        <fullName evidence="2">Small membrane protein</fullName>
    </submittedName>
</protein>
<dbReference type="Proteomes" id="UP000009336">
    <property type="component" value="Unassembled WGS sequence"/>
</dbReference>
<feature type="transmembrane region" description="Helical" evidence="1">
    <location>
        <begin position="68"/>
        <end position="86"/>
    </location>
</feature>
<evidence type="ECO:0000313" key="3">
    <source>
        <dbReference type="Proteomes" id="UP000009336"/>
    </source>
</evidence>
<keyword evidence="1" id="KW-1133">Transmembrane helix</keyword>
<comment type="caution">
    <text evidence="2">The sequence shown here is derived from an EMBL/GenBank/DDBJ whole genome shotgun (WGS) entry which is preliminary data.</text>
</comment>
<evidence type="ECO:0000313" key="2">
    <source>
        <dbReference type="EMBL" id="EKT56029.1"/>
    </source>
</evidence>
<feature type="transmembrane region" description="Helical" evidence="1">
    <location>
        <begin position="12"/>
        <end position="30"/>
    </location>
</feature>
<keyword evidence="1" id="KW-0472">Membrane</keyword>
<feature type="transmembrane region" description="Helical" evidence="1">
    <location>
        <begin position="42"/>
        <end position="61"/>
    </location>
</feature>
<dbReference type="HOGENOM" id="CLU_163406_1_0_6"/>
<dbReference type="GO" id="GO:0016020">
    <property type="term" value="C:membrane"/>
    <property type="evidence" value="ECO:0007669"/>
    <property type="project" value="InterPro"/>
</dbReference>
<name>K8W659_9GAMM</name>
<proteinExistence type="predicted"/>